<comment type="caution">
    <text evidence="2">The sequence shown here is derived from an EMBL/GenBank/DDBJ whole genome shotgun (WGS) entry which is preliminary data.</text>
</comment>
<dbReference type="Proteomes" id="UP000050345">
    <property type="component" value="Unassembled WGS sequence"/>
</dbReference>
<name>A0A9X0KTB1_PSESX</name>
<feature type="compositionally biased region" description="Low complexity" evidence="1">
    <location>
        <begin position="240"/>
        <end position="251"/>
    </location>
</feature>
<dbReference type="AlphaFoldDB" id="A0A9X0KTB1"/>
<dbReference type="EMBL" id="LJQF01000470">
    <property type="protein sequence ID" value="KPX04190.1"/>
    <property type="molecule type" value="Genomic_DNA"/>
</dbReference>
<feature type="region of interest" description="Disordered" evidence="1">
    <location>
        <begin position="124"/>
        <end position="145"/>
    </location>
</feature>
<sequence>MRRVQTQQQLDQRGLATAVFADDEHDIALFDAQIDRAEMKGVAALDRRVVIAQVVQFQGLHIGQRIGAVADQQVGFGVGKLPRQFGDTAHGDLRAADAGQGCDQAFQRAFHVQHHQHEAAQHGFFSGRPHGLEGDGDADHGKEQHRTEGFRADENIGGANVRAADVLGGTVNLLVEHVLATLALNAQLLGTRRQRLIVLLQFVFAVARRQNATHAVRMGQVLRAGAEHHGEHGQRQNLPGQQCQIGQAAQGDGERDDHRCDRQGEGADGVDVVEQHRNQTVRAITLQLLDGCHQHLGSQLTAQVGDHALANVVGRQVGQCRAGQGQHTQPGEQQRGLRVRAAGHVHRIVDGGQQAGDAQTADNTQHGRQRHQPPEGLEDSQGFPGEAFSFAGHGVSRQCP</sequence>
<evidence type="ECO:0000313" key="2">
    <source>
        <dbReference type="EMBL" id="KPX04190.1"/>
    </source>
</evidence>
<reference evidence="2 3" key="1">
    <citation type="submission" date="2015-09" db="EMBL/GenBank/DDBJ databases">
        <title>Genome announcement of multiple Pseudomonas syringae strains.</title>
        <authorList>
            <person name="Thakur S."/>
            <person name="Wang P.W."/>
            <person name="Gong Y."/>
            <person name="Weir B.S."/>
            <person name="Guttman D.S."/>
        </authorList>
    </citation>
    <scope>NUCLEOTIDE SEQUENCE [LARGE SCALE GENOMIC DNA]</scope>
    <source>
        <strain evidence="2 3">ICMP9757</strain>
    </source>
</reference>
<evidence type="ECO:0000256" key="1">
    <source>
        <dbReference type="SAM" id="MobiDB-lite"/>
    </source>
</evidence>
<accession>A0A9X0KTB1</accession>
<evidence type="ECO:0000313" key="3">
    <source>
        <dbReference type="Proteomes" id="UP000050345"/>
    </source>
</evidence>
<feature type="compositionally biased region" description="Basic and acidic residues" evidence="1">
    <location>
        <begin position="130"/>
        <end position="145"/>
    </location>
</feature>
<proteinExistence type="predicted"/>
<feature type="region of interest" description="Disordered" evidence="1">
    <location>
        <begin position="227"/>
        <end position="274"/>
    </location>
</feature>
<gene>
    <name evidence="2" type="ORF">ALO73_05395</name>
</gene>
<feature type="compositionally biased region" description="Basic and acidic residues" evidence="1">
    <location>
        <begin position="252"/>
        <end position="265"/>
    </location>
</feature>
<feature type="compositionally biased region" description="Polar residues" evidence="1">
    <location>
        <begin position="356"/>
        <end position="366"/>
    </location>
</feature>
<organism evidence="2 3">
    <name type="scientific">Pseudomonas syringae pv. daphniphylli</name>
    <dbReference type="NCBI Taxonomy" id="264455"/>
    <lineage>
        <taxon>Bacteria</taxon>
        <taxon>Pseudomonadati</taxon>
        <taxon>Pseudomonadota</taxon>
        <taxon>Gammaproteobacteria</taxon>
        <taxon>Pseudomonadales</taxon>
        <taxon>Pseudomonadaceae</taxon>
        <taxon>Pseudomonas</taxon>
        <taxon>Pseudomonas syringae</taxon>
    </lineage>
</organism>
<protein>
    <submittedName>
        <fullName evidence="2">Uncharacterized protein</fullName>
    </submittedName>
</protein>
<feature type="region of interest" description="Disordered" evidence="1">
    <location>
        <begin position="350"/>
        <end position="400"/>
    </location>
</feature>